<dbReference type="AlphaFoldDB" id="A0A1Q2HYZ8"/>
<keyword evidence="3" id="KW-1133">Transmembrane helix</keyword>
<gene>
    <name evidence="5" type="ORF">CGLAU_10690</name>
</gene>
<accession>A0A1Q2HYZ8</accession>
<feature type="coiled-coil region" evidence="1">
    <location>
        <begin position="99"/>
        <end position="144"/>
    </location>
</feature>
<dbReference type="RefSeq" id="WP_095660674.1">
    <property type="nucleotide sequence ID" value="NZ_CP019688.1"/>
</dbReference>
<reference evidence="5 6" key="1">
    <citation type="submission" date="2016-12" db="EMBL/GenBank/DDBJ databases">
        <authorList>
            <person name="Song W.-J."/>
            <person name="Kurnit D.M."/>
        </authorList>
    </citation>
    <scope>NUCLEOTIDE SEQUENCE [LARGE SCALE GENOMIC DNA]</scope>
    <source>
        <strain evidence="5 6">DSM 30827</strain>
    </source>
</reference>
<evidence type="ECO:0000256" key="4">
    <source>
        <dbReference type="SAM" id="SignalP"/>
    </source>
</evidence>
<keyword evidence="6" id="KW-1185">Reference proteome</keyword>
<feature type="region of interest" description="Disordered" evidence="2">
    <location>
        <begin position="32"/>
        <end position="55"/>
    </location>
</feature>
<feature type="region of interest" description="Disordered" evidence="2">
    <location>
        <begin position="396"/>
        <end position="423"/>
    </location>
</feature>
<organism evidence="5 6">
    <name type="scientific">Corynebacterium glaucum</name>
    <dbReference type="NCBI Taxonomy" id="187491"/>
    <lineage>
        <taxon>Bacteria</taxon>
        <taxon>Bacillati</taxon>
        <taxon>Actinomycetota</taxon>
        <taxon>Actinomycetes</taxon>
        <taxon>Mycobacteriales</taxon>
        <taxon>Corynebacteriaceae</taxon>
        <taxon>Corynebacterium</taxon>
    </lineage>
</organism>
<evidence type="ECO:0000313" key="5">
    <source>
        <dbReference type="EMBL" id="AQQ16072.1"/>
    </source>
</evidence>
<evidence type="ECO:0000256" key="3">
    <source>
        <dbReference type="SAM" id="Phobius"/>
    </source>
</evidence>
<evidence type="ECO:0000256" key="1">
    <source>
        <dbReference type="SAM" id="Coils"/>
    </source>
</evidence>
<keyword evidence="3" id="KW-0472">Membrane</keyword>
<keyword evidence="3" id="KW-0812">Transmembrane</keyword>
<protein>
    <submittedName>
        <fullName evidence="5">Uncharacterized protein</fullName>
    </submittedName>
</protein>
<name>A0A1Q2HYZ8_9CORY</name>
<feature type="signal peptide" evidence="4">
    <location>
        <begin position="1"/>
        <end position="30"/>
    </location>
</feature>
<feature type="compositionally biased region" description="Basic and acidic residues" evidence="2">
    <location>
        <begin position="399"/>
        <end position="417"/>
    </location>
</feature>
<evidence type="ECO:0000313" key="6">
    <source>
        <dbReference type="Proteomes" id="UP000217209"/>
    </source>
</evidence>
<keyword evidence="1" id="KW-0175">Coiled coil</keyword>
<proteinExistence type="predicted"/>
<feature type="transmembrane region" description="Helical" evidence="3">
    <location>
        <begin position="425"/>
        <end position="449"/>
    </location>
</feature>
<dbReference type="Proteomes" id="UP000217209">
    <property type="component" value="Chromosome"/>
</dbReference>
<dbReference type="OrthoDB" id="10005826at2"/>
<sequence precursor="true">MFKNRVRTAALAGAIAVATGVSGLTVPAYAEDGTTHQTDNGQHVADGSKAGNGDNLQNIAPVGQVKAADALKKAANDDKAAIDAHKTADYSQYQDQPIEAEAQAKAEAHEAEATKLLTNAVATLNDINATLKDVEAQTAAAEAAWAKYADAVTISDSEKATLVELAKNPATPEPVRTAVNDVWTLTAKPGDDDYYEQVTLVAPKVIELAEVLDNAIKENYGKTDKELVDELNATTAISNQLNTYLTGFDNRNALYKEAIRLTNEATNRNIVDIKEAYAVAQSNVRKARTIQAYYGLVVRWLDLYENDTILGNEQSTLREEYRKVLFDNANPKGEARSLEFYAKSDRDGLAWENPVQRVRLLDKKYRNDAPTIAGADNTAEKERGSDIDRLIEAINGMQDAKDTKEPGDTTKPGDKTKTPSNKGDLSGATIAAIVIGVLAALGGIVAVAFPHIQQFLPKF</sequence>
<dbReference type="EMBL" id="CP019688">
    <property type="protein sequence ID" value="AQQ16072.1"/>
    <property type="molecule type" value="Genomic_DNA"/>
</dbReference>
<dbReference type="KEGG" id="cgv:CGLAU_10690"/>
<feature type="chain" id="PRO_5012071840" evidence="4">
    <location>
        <begin position="31"/>
        <end position="459"/>
    </location>
</feature>
<keyword evidence="4" id="KW-0732">Signal</keyword>
<evidence type="ECO:0000256" key="2">
    <source>
        <dbReference type="SAM" id="MobiDB-lite"/>
    </source>
</evidence>